<dbReference type="GO" id="GO:0005085">
    <property type="term" value="F:guanyl-nucleotide exchange factor activity"/>
    <property type="evidence" value="ECO:0007669"/>
    <property type="project" value="TreeGrafter"/>
</dbReference>
<feature type="repeat" description="RCC1" evidence="1">
    <location>
        <begin position="140"/>
        <end position="178"/>
    </location>
</feature>
<dbReference type="Gene3D" id="2.130.10.30">
    <property type="entry name" value="Regulator of chromosome condensation 1/beta-lactamase-inhibitor protein II"/>
    <property type="match status" value="2"/>
</dbReference>
<proteinExistence type="predicted"/>
<keyword evidence="3" id="KW-0675">Receptor</keyword>
<accession>A0A1Q9ENB9</accession>
<gene>
    <name evidence="3" type="primary">UVR8</name>
    <name evidence="3" type="ORF">AK812_SmicGene7528</name>
</gene>
<dbReference type="InterPro" id="IPR009091">
    <property type="entry name" value="RCC1/BLIP-II"/>
</dbReference>
<sequence length="1080" mass="112371">MALRLLADSNHYVTPQDVYNLLLLGHHVRRTDWAKHALPFLGWRLLRAHSVAASRFATRAISEAGQLVCCCDIAGASPPDLVPVMAVAAGGFHTCATKASGELVCFGNNRYDQCDVPPDLGPVVAVAAGKNHTCAVKVSGALVCFGNNDDGQCDVPLDLSPIVAVAAGIHHTCAVKARGEVVCFASNRSGQCDVPPDLGPVVAVAAGAKHTCAVKASGELVCFGLNDSGQCDVPADLGPVVAVAAGIHHTCAVKASGELVCFGNNRYGQCDVPPDLGPVVAVDGGYLHTCAVKASGELVCFGANDCRQCDVPPGFKVRLAPLSIGTPTPDPTQEVLQPVHHSEPPADISEEKSAAIVAEQEASWIEHNIGSGWHGDELQPRMPAAFTRMFAVVTGVPAFLVISWRARLGTDKRPGCRDQSFGGSPSPYDLWKTQCLVQSLIKGNPFSSGNPLTAEKLFHALTNVESSDAVNLEKAVASGVKVESKVDKGTTFVVQDTDKAGQRILTDLKVTIKGSRLELTSDTAELVLCARESGETQDTPTANLKPCEPAQTTPTTTTTTTAVTTIQGTVTVSGVDCSALASTPGVEGLTAGFAMFWSLDASQVTSVQVPCPRLLSARSLQTADIIVSFELTVEASAGPSSVYARMTGTYQQDLASNLAQTLASRSVSASSITVASVDLPEMSTTTTKVTSEDVAATSAMVGLGCGGAFCSNLRVSHRTDIELRSGAVTMHQLESDVGDLVCQAGQAAMKVTCVGDSCESIRLHCAQPQSGSVSTEYVETAWFPSQLDTTEESPEDGMCTGDTVIVGVQCGGAKCATKKLYCAVYTPGDCVPACNTLSLECGGDGCGGSCGTCAAGGEGDPLPVCRGDVGRCVYFVTTEWASSGTAMAKTNLVTTGMGCAGDYCDSVNLIQMSAYSDSASAEKSGWISDNSGKRWFWNSGFHCAKPLQWVVDMAEEPIVTDWFSEEEQGPFKGLSFSPLICAAVLGILAAGEMPQSAKGAPPAASPWWDSAGNTISDAWGGIFGSTDSISGAGFLTPTLATSLAAAYAMYSAPKTESISWKFVWASLSSAQHGHNSAGQL</sequence>
<dbReference type="AlphaFoldDB" id="A0A1Q9ENB9"/>
<dbReference type="SUPFAM" id="SSF50985">
    <property type="entry name" value="RCC1/BLIP-II"/>
    <property type="match status" value="1"/>
</dbReference>
<organism evidence="3 4">
    <name type="scientific">Symbiodinium microadriaticum</name>
    <name type="common">Dinoflagellate</name>
    <name type="synonym">Zooxanthella microadriatica</name>
    <dbReference type="NCBI Taxonomy" id="2951"/>
    <lineage>
        <taxon>Eukaryota</taxon>
        <taxon>Sar</taxon>
        <taxon>Alveolata</taxon>
        <taxon>Dinophyceae</taxon>
        <taxon>Suessiales</taxon>
        <taxon>Symbiodiniaceae</taxon>
        <taxon>Symbiodinium</taxon>
    </lineage>
</organism>
<dbReference type="GO" id="GO:0005737">
    <property type="term" value="C:cytoplasm"/>
    <property type="evidence" value="ECO:0007669"/>
    <property type="project" value="TreeGrafter"/>
</dbReference>
<dbReference type="EMBL" id="LSRX01000107">
    <property type="protein sequence ID" value="OLQ08912.1"/>
    <property type="molecule type" value="Genomic_DNA"/>
</dbReference>
<dbReference type="PANTHER" id="PTHR45982:SF1">
    <property type="entry name" value="REGULATOR OF CHROMOSOME CONDENSATION"/>
    <property type="match status" value="1"/>
</dbReference>
<feature type="repeat" description="RCC1" evidence="1">
    <location>
        <begin position="218"/>
        <end position="256"/>
    </location>
</feature>
<dbReference type="InterPro" id="IPR000408">
    <property type="entry name" value="Reg_chr_condens"/>
</dbReference>
<feature type="region of interest" description="Disordered" evidence="2">
    <location>
        <begin position="537"/>
        <end position="559"/>
    </location>
</feature>
<name>A0A1Q9ENB9_SYMMI</name>
<evidence type="ECO:0000313" key="4">
    <source>
        <dbReference type="Proteomes" id="UP000186817"/>
    </source>
</evidence>
<dbReference type="Pfam" id="PF13540">
    <property type="entry name" value="RCC1_2"/>
    <property type="match status" value="6"/>
</dbReference>
<comment type="caution">
    <text evidence="3">The sequence shown here is derived from an EMBL/GenBank/DDBJ whole genome shotgun (WGS) entry which is preliminary data.</text>
</comment>
<evidence type="ECO:0000256" key="2">
    <source>
        <dbReference type="SAM" id="MobiDB-lite"/>
    </source>
</evidence>
<keyword evidence="4" id="KW-1185">Reference proteome</keyword>
<dbReference type="Proteomes" id="UP000186817">
    <property type="component" value="Unassembled WGS sequence"/>
</dbReference>
<evidence type="ECO:0000256" key="1">
    <source>
        <dbReference type="PROSITE-ProRule" id="PRU00235"/>
    </source>
</evidence>
<dbReference type="PANTHER" id="PTHR45982">
    <property type="entry name" value="REGULATOR OF CHROMOSOME CONDENSATION"/>
    <property type="match status" value="1"/>
</dbReference>
<reference evidence="3 4" key="1">
    <citation type="submission" date="2016-02" db="EMBL/GenBank/DDBJ databases">
        <title>Genome analysis of coral dinoflagellate symbionts highlights evolutionary adaptations to a symbiotic lifestyle.</title>
        <authorList>
            <person name="Aranda M."/>
            <person name="Li Y."/>
            <person name="Liew Y.J."/>
            <person name="Baumgarten S."/>
            <person name="Simakov O."/>
            <person name="Wilson M."/>
            <person name="Piel J."/>
            <person name="Ashoor H."/>
            <person name="Bougouffa S."/>
            <person name="Bajic V.B."/>
            <person name="Ryu T."/>
            <person name="Ravasi T."/>
            <person name="Bayer T."/>
            <person name="Micklem G."/>
            <person name="Kim H."/>
            <person name="Bhak J."/>
            <person name="Lajeunesse T.C."/>
            <person name="Voolstra C.R."/>
        </authorList>
    </citation>
    <scope>NUCLEOTIDE SEQUENCE [LARGE SCALE GENOMIC DNA]</scope>
    <source>
        <strain evidence="3 4">CCMP2467</strain>
    </source>
</reference>
<dbReference type="InterPro" id="IPR051553">
    <property type="entry name" value="Ran_GTPase-activating"/>
</dbReference>
<protein>
    <submittedName>
        <fullName evidence="3">Ultraviolet-B receptor UVR8</fullName>
    </submittedName>
</protein>
<dbReference type="PROSITE" id="PS50012">
    <property type="entry name" value="RCC1_3"/>
    <property type="match status" value="2"/>
</dbReference>
<evidence type="ECO:0000313" key="3">
    <source>
        <dbReference type="EMBL" id="OLQ08912.1"/>
    </source>
</evidence>